<dbReference type="AlphaFoldDB" id="A0AAE0RHL8"/>
<evidence type="ECO:0000256" key="2">
    <source>
        <dbReference type="ARBA" id="ARBA00023319"/>
    </source>
</evidence>
<keyword evidence="1" id="KW-1015">Disulfide bond</keyword>
<dbReference type="EMBL" id="JAUCMX010000002">
    <property type="protein sequence ID" value="KAK3554485.1"/>
    <property type="molecule type" value="Genomic_DNA"/>
</dbReference>
<dbReference type="CDD" id="cd00098">
    <property type="entry name" value="IgC1"/>
    <property type="match status" value="1"/>
</dbReference>
<dbReference type="SMART" id="SM00407">
    <property type="entry name" value="IGc1"/>
    <property type="match status" value="1"/>
</dbReference>
<sequence length="282" mass="30585">PAFLKALRSSLIIPTSEDAMILNSVSVTALLLSLTVTGLAAYSLTQEKSKLAKLGDKVSILCTAENDNNYLTWFRQKAGSPPEFLQFKDQRASGLPDRFTFLDSGIQDYLNIEGVRAEDEAVYYCACLKCGGAQCYSPAEPPYKNLLLHFLCRNLLRNGVNPRTTPYSFTLISARPSSPPSLVLLTPSGSPLSDGDVSVVCVARGFYPDGVTVSWSENSSSMTGDEVQTSPSLRQADGTFSQTSVLKLSKQRWSSGRTYTCRLSHPALSAPLSQSTSLDQCV</sequence>
<dbReference type="InterPro" id="IPR003597">
    <property type="entry name" value="Ig_C1-set"/>
</dbReference>
<reference evidence="5" key="1">
    <citation type="submission" date="2023-06" db="EMBL/GenBank/DDBJ databases">
        <title>Male Hemibagrus guttatus genome.</title>
        <authorList>
            <person name="Bian C."/>
        </authorList>
    </citation>
    <scope>NUCLEOTIDE SEQUENCE</scope>
    <source>
        <strain evidence="5">Male_cb2023</strain>
        <tissue evidence="5">Muscle</tissue>
    </source>
</reference>
<dbReference type="InterPro" id="IPR007110">
    <property type="entry name" value="Ig-like_dom"/>
</dbReference>
<dbReference type="Proteomes" id="UP001274896">
    <property type="component" value="Unassembled WGS sequence"/>
</dbReference>
<keyword evidence="2" id="KW-0393">Immunoglobulin domain</keyword>
<dbReference type="InterPro" id="IPR003599">
    <property type="entry name" value="Ig_sub"/>
</dbReference>
<evidence type="ECO:0000313" key="6">
    <source>
        <dbReference type="Proteomes" id="UP001274896"/>
    </source>
</evidence>
<dbReference type="SMART" id="SM00409">
    <property type="entry name" value="IG"/>
    <property type="match status" value="1"/>
</dbReference>
<proteinExistence type="predicted"/>
<feature type="transmembrane region" description="Helical" evidence="3">
    <location>
        <begin position="20"/>
        <end position="44"/>
    </location>
</feature>
<feature type="domain" description="Ig-like" evidence="4">
    <location>
        <begin position="180"/>
        <end position="279"/>
    </location>
</feature>
<gene>
    <name evidence="5" type="ORF">QTP70_024296</name>
</gene>
<keyword evidence="3" id="KW-0472">Membrane</keyword>
<dbReference type="InterPro" id="IPR013783">
    <property type="entry name" value="Ig-like_fold"/>
</dbReference>
<evidence type="ECO:0000313" key="5">
    <source>
        <dbReference type="EMBL" id="KAK3554485.1"/>
    </source>
</evidence>
<evidence type="ECO:0000259" key="4">
    <source>
        <dbReference type="PROSITE" id="PS50835"/>
    </source>
</evidence>
<evidence type="ECO:0000256" key="3">
    <source>
        <dbReference type="SAM" id="Phobius"/>
    </source>
</evidence>
<dbReference type="InterPro" id="IPR036179">
    <property type="entry name" value="Ig-like_dom_sf"/>
</dbReference>
<dbReference type="PROSITE" id="PS50835">
    <property type="entry name" value="IG_LIKE"/>
    <property type="match status" value="2"/>
</dbReference>
<keyword evidence="3" id="KW-1133">Transmembrane helix</keyword>
<accession>A0AAE0RHL8</accession>
<keyword evidence="3" id="KW-0812">Transmembrane</keyword>
<dbReference type="Pfam" id="PF07686">
    <property type="entry name" value="V-set"/>
    <property type="match status" value="1"/>
</dbReference>
<dbReference type="PANTHER" id="PTHR23411">
    <property type="entry name" value="TAPASIN"/>
    <property type="match status" value="1"/>
</dbReference>
<comment type="caution">
    <text evidence="5">The sequence shown here is derived from an EMBL/GenBank/DDBJ whole genome shotgun (WGS) entry which is preliminary data.</text>
</comment>
<evidence type="ECO:0000256" key="1">
    <source>
        <dbReference type="ARBA" id="ARBA00023157"/>
    </source>
</evidence>
<protein>
    <recommendedName>
        <fullName evidence="4">Ig-like domain-containing protein</fullName>
    </recommendedName>
</protein>
<dbReference type="InterPro" id="IPR013106">
    <property type="entry name" value="Ig_V-set"/>
</dbReference>
<dbReference type="Pfam" id="PF07654">
    <property type="entry name" value="C1-set"/>
    <property type="match status" value="1"/>
</dbReference>
<feature type="non-terminal residue" evidence="5">
    <location>
        <position position="282"/>
    </location>
</feature>
<dbReference type="FunFam" id="2.60.40.10:FF:000283">
    <property type="entry name" value="Immunoglobulin kappa constant"/>
    <property type="match status" value="1"/>
</dbReference>
<keyword evidence="6" id="KW-1185">Reference proteome</keyword>
<dbReference type="SMART" id="SM00406">
    <property type="entry name" value="IGv"/>
    <property type="match status" value="1"/>
</dbReference>
<dbReference type="InterPro" id="IPR050380">
    <property type="entry name" value="Immune_Resp_Modulators"/>
</dbReference>
<dbReference type="Gene3D" id="2.60.40.10">
    <property type="entry name" value="Immunoglobulins"/>
    <property type="match status" value="2"/>
</dbReference>
<feature type="domain" description="Ig-like" evidence="4">
    <location>
        <begin position="40"/>
        <end position="125"/>
    </location>
</feature>
<name>A0AAE0RHL8_9TELE</name>
<organism evidence="5 6">
    <name type="scientific">Hemibagrus guttatus</name>
    <dbReference type="NCBI Taxonomy" id="175788"/>
    <lineage>
        <taxon>Eukaryota</taxon>
        <taxon>Metazoa</taxon>
        <taxon>Chordata</taxon>
        <taxon>Craniata</taxon>
        <taxon>Vertebrata</taxon>
        <taxon>Euteleostomi</taxon>
        <taxon>Actinopterygii</taxon>
        <taxon>Neopterygii</taxon>
        <taxon>Teleostei</taxon>
        <taxon>Ostariophysi</taxon>
        <taxon>Siluriformes</taxon>
        <taxon>Bagridae</taxon>
        <taxon>Hemibagrus</taxon>
    </lineage>
</organism>
<dbReference type="SUPFAM" id="SSF48726">
    <property type="entry name" value="Immunoglobulin"/>
    <property type="match status" value="2"/>
</dbReference>